<gene>
    <name evidence="5" type="ORF">AO440_000571</name>
</gene>
<dbReference type="EC" id="3.1.1.3" evidence="1"/>
<evidence type="ECO:0000313" key="5">
    <source>
        <dbReference type="EMBL" id="KTA96093.1"/>
    </source>
</evidence>
<comment type="caution">
    <text evidence="5">The sequence shown here is derived from an EMBL/GenBank/DDBJ whole genome shotgun (WGS) entry which is preliminary data.</text>
</comment>
<keyword evidence="2" id="KW-0378">Hydrolase</keyword>
<dbReference type="PANTHER" id="PTHR46640:SF3">
    <property type="entry name" value="LIPASE LIH1-RELATED"/>
    <property type="match status" value="1"/>
</dbReference>
<feature type="domain" description="Fungal lipase-type" evidence="4">
    <location>
        <begin position="139"/>
        <end position="303"/>
    </location>
</feature>
<dbReference type="EMBL" id="LLZZ01000174">
    <property type="protein sequence ID" value="KTA96093.1"/>
    <property type="molecule type" value="Genomic_DNA"/>
</dbReference>
<reference evidence="5 6" key="1">
    <citation type="submission" date="2015-10" db="EMBL/GenBank/DDBJ databases">
        <title>Draft genomes sequences of Candida glabrata isolates 1A, 1B, 2A, 2B, 3A and 3B.</title>
        <authorList>
            <person name="Haavelsrud O.E."/>
            <person name="Gaustad P."/>
        </authorList>
    </citation>
    <scope>NUCLEOTIDE SEQUENCE [LARGE SCALE GENOMIC DNA]</scope>
    <source>
        <strain evidence="5">910700640</strain>
    </source>
</reference>
<name>A0A0W0CQ80_CANGB</name>
<dbReference type="Pfam" id="PF01764">
    <property type="entry name" value="Lipase_3"/>
    <property type="match status" value="1"/>
</dbReference>
<evidence type="ECO:0000256" key="2">
    <source>
        <dbReference type="ARBA" id="ARBA00022801"/>
    </source>
</evidence>
<keyword evidence="3" id="KW-0732">Signal</keyword>
<feature type="signal peptide" evidence="3">
    <location>
        <begin position="1"/>
        <end position="26"/>
    </location>
</feature>
<dbReference type="Gene3D" id="3.40.50.1820">
    <property type="entry name" value="alpha/beta hydrolase"/>
    <property type="match status" value="1"/>
</dbReference>
<dbReference type="GO" id="GO:0006629">
    <property type="term" value="P:lipid metabolic process"/>
    <property type="evidence" value="ECO:0007669"/>
    <property type="project" value="InterPro"/>
</dbReference>
<evidence type="ECO:0000256" key="3">
    <source>
        <dbReference type="SAM" id="SignalP"/>
    </source>
</evidence>
<dbReference type="InterPro" id="IPR002921">
    <property type="entry name" value="Fungal_lipase-type"/>
</dbReference>
<dbReference type="VEuPathDB" id="FungiDB:CAGL0C04939g"/>
<feature type="chain" id="PRO_5009807281" description="triacylglycerol lipase" evidence="3">
    <location>
        <begin position="27"/>
        <end position="370"/>
    </location>
</feature>
<dbReference type="SUPFAM" id="SSF53474">
    <property type="entry name" value="alpha/beta-Hydrolases"/>
    <property type="match status" value="1"/>
</dbReference>
<dbReference type="AlphaFoldDB" id="A0A0W0CQ80"/>
<dbReference type="InterPro" id="IPR029058">
    <property type="entry name" value="AB_hydrolase_fold"/>
</dbReference>
<proteinExistence type="predicted"/>
<accession>A0A0W0CQ80</accession>
<evidence type="ECO:0000313" key="6">
    <source>
        <dbReference type="Proteomes" id="UP000054886"/>
    </source>
</evidence>
<dbReference type="VEuPathDB" id="FungiDB:GVI51_C04697"/>
<sequence length="370" mass="42336">MKTVLLWHILTLAQRLWFGTWIIVEASSLNDYNSPIEVATKTAALENEAEQIHIGEEVYERFVYFSKACGLCNCIDKKLLRENKTLDDEGCPSYLNFCSDPSQNPTYNQTRIVLVLEAEENELGTGYLAVDHEKKVIILAFRASTTAQDWQSDFETYPKEYYPVSSNEYWDLVRHGVIKECTNCKVHKGFSRFLETLGKHFLAKVQKIITNYPDYHIVSVGHSLGAALAALAGIELKLRGYRVSVITYAQPKIFNRDLKEWVDDLFNTRLLNAIAEYGSCLSSATGYIRVVHENDYVPMIPPFFHHAGLEVVISTRELPHNIQHLTYIGYNNLVTTKKAERLGMNSNLEELLHMYEHRNYFITLTGCTGF</sequence>
<dbReference type="GO" id="GO:0004806">
    <property type="term" value="F:triacylglycerol lipase activity"/>
    <property type="evidence" value="ECO:0007669"/>
    <property type="project" value="UniProtKB-EC"/>
</dbReference>
<organism evidence="5 6">
    <name type="scientific">Candida glabrata</name>
    <name type="common">Yeast</name>
    <name type="synonym">Torulopsis glabrata</name>
    <dbReference type="NCBI Taxonomy" id="5478"/>
    <lineage>
        <taxon>Eukaryota</taxon>
        <taxon>Fungi</taxon>
        <taxon>Dikarya</taxon>
        <taxon>Ascomycota</taxon>
        <taxon>Saccharomycotina</taxon>
        <taxon>Saccharomycetes</taxon>
        <taxon>Saccharomycetales</taxon>
        <taxon>Saccharomycetaceae</taxon>
        <taxon>Nakaseomyces</taxon>
    </lineage>
</organism>
<evidence type="ECO:0000259" key="4">
    <source>
        <dbReference type="Pfam" id="PF01764"/>
    </source>
</evidence>
<dbReference type="InterPro" id="IPR051299">
    <property type="entry name" value="AB_hydrolase_lip/est"/>
</dbReference>
<dbReference type="VEuPathDB" id="FungiDB:B1J91_C04939g"/>
<dbReference type="Proteomes" id="UP000054886">
    <property type="component" value="Unassembled WGS sequence"/>
</dbReference>
<protein>
    <recommendedName>
        <fullName evidence="1">triacylglycerol lipase</fullName>
        <ecNumber evidence="1">3.1.1.3</ecNumber>
    </recommendedName>
</protein>
<evidence type="ECO:0000256" key="1">
    <source>
        <dbReference type="ARBA" id="ARBA00013279"/>
    </source>
</evidence>
<dbReference type="CDD" id="cd00519">
    <property type="entry name" value="Lipase_3"/>
    <property type="match status" value="1"/>
</dbReference>
<dbReference type="VEuPathDB" id="FungiDB:GWK60_C04455"/>
<dbReference type="PANTHER" id="PTHR46640">
    <property type="entry name" value="TRIACYLGLYCEROL LIPASE, PUTATIVE (AFU_ORTHOLOGUE AFUA_6G06510)-RELATED"/>
    <property type="match status" value="1"/>
</dbReference>